<dbReference type="STRING" id="1128398.Curi_c10540"/>
<protein>
    <recommendedName>
        <fullName evidence="1">Bypass of forespore C C-terminal domain-containing protein</fullName>
    </recommendedName>
</protein>
<name>K0AVZ9_GOTA9</name>
<gene>
    <name evidence="2" type="ordered locus">Curi_c10540</name>
</gene>
<sequence>MKMFKKNPIMFPILLCIALIVFGVVGGYILGIDGSDQKMRKESKIKNNAINYNDENNNDRNKVKTSLVDGNAIVVSTNIIYKVKYKECGHEVVKNEKPGDDMIGLNRKEFEKYVEDNFIDWQISSFSREEITLMSEKSTLCPNHFVVGEMNGKIVIFKINEDGERVVHKIFKDTTISTLREENREKIKKGIVVDTEEDAIQILENFIT</sequence>
<dbReference type="Proteomes" id="UP000006094">
    <property type="component" value="Chromosome"/>
</dbReference>
<dbReference type="Pfam" id="PF08955">
    <property type="entry name" value="BofC_C"/>
    <property type="match status" value="1"/>
</dbReference>
<dbReference type="InterPro" id="IPR015050">
    <property type="entry name" value="BofC_C"/>
</dbReference>
<dbReference type="AlphaFoldDB" id="K0AVZ9"/>
<dbReference type="eggNOG" id="ENOG5032RHA">
    <property type="taxonomic scope" value="Bacteria"/>
</dbReference>
<dbReference type="HOGENOM" id="CLU_1400398_0_0_9"/>
<proteinExistence type="predicted"/>
<keyword evidence="3" id="KW-1185">Reference proteome</keyword>
<dbReference type="KEGG" id="cad:Curi_c10540"/>
<evidence type="ECO:0000259" key="1">
    <source>
        <dbReference type="Pfam" id="PF08955"/>
    </source>
</evidence>
<accession>K0AVZ9</accession>
<feature type="domain" description="Bypass of forespore C C-terminal" evidence="1">
    <location>
        <begin position="150"/>
        <end position="206"/>
    </location>
</feature>
<dbReference type="EMBL" id="CP003326">
    <property type="protein sequence ID" value="AFS78068.1"/>
    <property type="molecule type" value="Genomic_DNA"/>
</dbReference>
<evidence type="ECO:0000313" key="2">
    <source>
        <dbReference type="EMBL" id="AFS78068.1"/>
    </source>
</evidence>
<reference evidence="2 3" key="1">
    <citation type="journal article" date="2012" name="PLoS ONE">
        <title>The purine-utilizing bacterium Clostridium acidurici 9a: a genome-guided metabolic reconsideration.</title>
        <authorList>
            <person name="Hartwich K."/>
            <person name="Poehlein A."/>
            <person name="Daniel R."/>
        </authorList>
    </citation>
    <scope>NUCLEOTIDE SEQUENCE [LARGE SCALE GENOMIC DNA]</scope>
    <source>
        <strain evidence="3">ATCC 7906 / DSM 604 / BCRC 14475 / CIP 104303 / KCTC 5404 / NCIMB 10678 / 9a</strain>
    </source>
</reference>
<organism evidence="2 3">
    <name type="scientific">Gottschalkia acidurici (strain ATCC 7906 / DSM 604 / BCRC 14475 / CIP 104303 / KCTC 5404 / NCIMB 10678 / 9a)</name>
    <name type="common">Clostridium acidurici</name>
    <dbReference type="NCBI Taxonomy" id="1128398"/>
    <lineage>
        <taxon>Bacteria</taxon>
        <taxon>Bacillati</taxon>
        <taxon>Bacillota</taxon>
        <taxon>Tissierellia</taxon>
        <taxon>Tissierellales</taxon>
        <taxon>Gottschalkiaceae</taxon>
        <taxon>Gottschalkia</taxon>
    </lineage>
</organism>
<evidence type="ECO:0000313" key="3">
    <source>
        <dbReference type="Proteomes" id="UP000006094"/>
    </source>
</evidence>